<dbReference type="EC" id="2.1.1.166" evidence="6 11"/>
<dbReference type="KEGG" id="cfus:CYFUS_006483"/>
<feature type="binding site" evidence="11">
    <location>
        <position position="52"/>
    </location>
    <ligand>
        <name>S-adenosyl-L-methionine</name>
        <dbReference type="ChEBI" id="CHEBI:59789"/>
    </ligand>
</feature>
<dbReference type="Proteomes" id="UP000217257">
    <property type="component" value="Chromosome"/>
</dbReference>
<dbReference type="GO" id="GO:0005737">
    <property type="term" value="C:cytoplasm"/>
    <property type="evidence" value="ECO:0007669"/>
    <property type="project" value="UniProtKB-SubCell"/>
</dbReference>
<evidence type="ECO:0000256" key="4">
    <source>
        <dbReference type="ARBA" id="ARBA00022691"/>
    </source>
</evidence>
<dbReference type="InterPro" id="IPR050082">
    <property type="entry name" value="RNA_methyltr_RlmE"/>
</dbReference>
<keyword evidence="1 11" id="KW-0698">rRNA processing</keyword>
<feature type="active site" description="Proton acceptor" evidence="11 12">
    <location>
        <position position="154"/>
    </location>
</feature>
<dbReference type="InterPro" id="IPR002877">
    <property type="entry name" value="RNA_MeTrfase_FtsJ_dom"/>
</dbReference>
<evidence type="ECO:0000313" key="15">
    <source>
        <dbReference type="Proteomes" id="UP000217257"/>
    </source>
</evidence>
<comment type="function">
    <text evidence="5 11">Specifically methylates the uridine in position 2552 of 23S rRNA at the 2'-O position of the ribose in the fully assembled 50S ribosomal subunit.</text>
</comment>
<dbReference type="PIRSF" id="PIRSF005461">
    <property type="entry name" value="23S_rRNA_mtase"/>
    <property type="match status" value="1"/>
</dbReference>
<evidence type="ECO:0000256" key="8">
    <source>
        <dbReference type="ARBA" id="ARBA00041995"/>
    </source>
</evidence>
<dbReference type="Pfam" id="PF01728">
    <property type="entry name" value="FtsJ"/>
    <property type="match status" value="1"/>
</dbReference>
<evidence type="ECO:0000256" key="5">
    <source>
        <dbReference type="ARBA" id="ARBA00037569"/>
    </source>
</evidence>
<keyword evidence="3 11" id="KW-0808">Transferase</keyword>
<gene>
    <name evidence="11" type="primary">rlmE</name>
    <name evidence="11" type="synonym">ftsJ</name>
    <name evidence="11" type="synonym">rrmJ</name>
    <name evidence="14" type="ORF">CYFUS_006483</name>
</gene>
<proteinExistence type="inferred from homology"/>
<organism evidence="14 15">
    <name type="scientific">Cystobacter fuscus</name>
    <dbReference type="NCBI Taxonomy" id="43"/>
    <lineage>
        <taxon>Bacteria</taxon>
        <taxon>Pseudomonadati</taxon>
        <taxon>Myxococcota</taxon>
        <taxon>Myxococcia</taxon>
        <taxon>Myxococcales</taxon>
        <taxon>Cystobacterineae</taxon>
        <taxon>Archangiaceae</taxon>
        <taxon>Cystobacter</taxon>
    </lineage>
</organism>
<dbReference type="Gene3D" id="3.40.50.150">
    <property type="entry name" value="Vaccinia Virus protein VP39"/>
    <property type="match status" value="1"/>
</dbReference>
<dbReference type="HAMAP" id="MF_01547">
    <property type="entry name" value="RNA_methyltr_E"/>
    <property type="match status" value="1"/>
</dbReference>
<evidence type="ECO:0000256" key="11">
    <source>
        <dbReference type="HAMAP-Rule" id="MF_01547"/>
    </source>
</evidence>
<feature type="binding site" evidence="11">
    <location>
        <position position="54"/>
    </location>
    <ligand>
        <name>S-adenosyl-L-methionine</name>
        <dbReference type="ChEBI" id="CHEBI:59789"/>
    </ligand>
</feature>
<keyword evidence="4 11" id="KW-0949">S-adenosyl-L-methionine</keyword>
<protein>
    <recommendedName>
        <fullName evidence="7 11">Ribosomal RNA large subunit methyltransferase E</fullName>
        <ecNumber evidence="6 11">2.1.1.166</ecNumber>
    </recommendedName>
    <alternativeName>
        <fullName evidence="9 11">23S rRNA Um2552 methyltransferase</fullName>
    </alternativeName>
    <alternativeName>
        <fullName evidence="8 11">rRNA (uridine-2'-O-)-methyltransferase</fullName>
    </alternativeName>
</protein>
<dbReference type="CDD" id="cd02440">
    <property type="entry name" value="AdoMet_MTases"/>
    <property type="match status" value="1"/>
</dbReference>
<evidence type="ECO:0000256" key="7">
    <source>
        <dbReference type="ARBA" id="ARBA00041129"/>
    </source>
</evidence>
<comment type="subcellular location">
    <subcellularLocation>
        <location evidence="11">Cytoplasm</location>
    </subcellularLocation>
</comment>
<evidence type="ECO:0000256" key="3">
    <source>
        <dbReference type="ARBA" id="ARBA00022679"/>
    </source>
</evidence>
<dbReference type="PANTHER" id="PTHR10920:SF13">
    <property type="entry name" value="PRE-RRNA 2'-O-RIBOSE RNA METHYLTRANSFERASE FTSJ3"/>
    <property type="match status" value="1"/>
</dbReference>
<dbReference type="GO" id="GO:0008650">
    <property type="term" value="F:rRNA (uridine-2'-O-)-methyltransferase activity"/>
    <property type="evidence" value="ECO:0007669"/>
    <property type="project" value="UniProtKB-UniRule"/>
</dbReference>
<keyword evidence="2 11" id="KW-0489">Methyltransferase</keyword>
<evidence type="ECO:0000313" key="14">
    <source>
        <dbReference type="EMBL" id="ATB41021.1"/>
    </source>
</evidence>
<evidence type="ECO:0000256" key="6">
    <source>
        <dbReference type="ARBA" id="ARBA00038861"/>
    </source>
</evidence>
<dbReference type="InterPro" id="IPR015507">
    <property type="entry name" value="rRNA-MeTfrase_E"/>
</dbReference>
<keyword evidence="11" id="KW-0963">Cytoplasm</keyword>
<sequence length="205" mass="22598">MGKPYRPKDHYFKKAKQEGLRARSAFKVDEILKRYPFLKKGATVLDLGAAPGGFLQILADTVGPGGRVIGVDIVPIRPFTQPFVKTAVLDVLADDFDAKLRELYDGPFDAVISDMAPKTSGIRTTDEARSLRLARKALEVSVTRGRPGSAFVAKLFMGGEFEEFRQEVRAHFQEVKLVRPEATRGASMEVYVIGLVRVTSGPKSE</sequence>
<feature type="binding site" evidence="11">
    <location>
        <position position="72"/>
    </location>
    <ligand>
        <name>S-adenosyl-L-methionine</name>
        <dbReference type="ChEBI" id="CHEBI:59789"/>
    </ligand>
</feature>
<evidence type="ECO:0000256" key="2">
    <source>
        <dbReference type="ARBA" id="ARBA00022603"/>
    </source>
</evidence>
<evidence type="ECO:0000256" key="12">
    <source>
        <dbReference type="PIRSR" id="PIRSR005461-1"/>
    </source>
</evidence>
<evidence type="ECO:0000259" key="13">
    <source>
        <dbReference type="Pfam" id="PF01728"/>
    </source>
</evidence>
<dbReference type="PANTHER" id="PTHR10920">
    <property type="entry name" value="RIBOSOMAL RNA METHYLTRANSFERASE"/>
    <property type="match status" value="1"/>
</dbReference>
<dbReference type="SUPFAM" id="SSF53335">
    <property type="entry name" value="S-adenosyl-L-methionine-dependent methyltransferases"/>
    <property type="match status" value="1"/>
</dbReference>
<comment type="catalytic activity">
    <reaction evidence="10 11">
        <text>uridine(2552) in 23S rRNA + S-adenosyl-L-methionine = 2'-O-methyluridine(2552) in 23S rRNA + S-adenosyl-L-homocysteine + H(+)</text>
        <dbReference type="Rhea" id="RHEA:42720"/>
        <dbReference type="Rhea" id="RHEA-COMP:10202"/>
        <dbReference type="Rhea" id="RHEA-COMP:10203"/>
        <dbReference type="ChEBI" id="CHEBI:15378"/>
        <dbReference type="ChEBI" id="CHEBI:57856"/>
        <dbReference type="ChEBI" id="CHEBI:59789"/>
        <dbReference type="ChEBI" id="CHEBI:65315"/>
        <dbReference type="ChEBI" id="CHEBI:74478"/>
        <dbReference type="EC" id="2.1.1.166"/>
    </reaction>
</comment>
<name>A0A250JC93_9BACT</name>
<comment type="similarity">
    <text evidence="11">Belongs to the class I-like SAM-binding methyltransferase superfamily. RNA methyltransferase RlmE family.</text>
</comment>
<accession>A0A250JC93</accession>
<feature type="domain" description="Ribosomal RNA methyltransferase FtsJ" evidence="13">
    <location>
        <begin position="21"/>
        <end position="195"/>
    </location>
</feature>
<dbReference type="InterPro" id="IPR029063">
    <property type="entry name" value="SAM-dependent_MTases_sf"/>
</dbReference>
<evidence type="ECO:0000256" key="1">
    <source>
        <dbReference type="ARBA" id="ARBA00022552"/>
    </source>
</evidence>
<dbReference type="EMBL" id="CP022098">
    <property type="protein sequence ID" value="ATB41021.1"/>
    <property type="molecule type" value="Genomic_DNA"/>
</dbReference>
<dbReference type="AlphaFoldDB" id="A0A250JC93"/>
<evidence type="ECO:0000256" key="9">
    <source>
        <dbReference type="ARBA" id="ARBA00042745"/>
    </source>
</evidence>
<feature type="binding site" evidence="11">
    <location>
        <position position="114"/>
    </location>
    <ligand>
        <name>S-adenosyl-L-methionine</name>
        <dbReference type="ChEBI" id="CHEBI:59789"/>
    </ligand>
</feature>
<feature type="binding site" evidence="11">
    <location>
        <position position="90"/>
    </location>
    <ligand>
        <name>S-adenosyl-L-methionine</name>
        <dbReference type="ChEBI" id="CHEBI:59789"/>
    </ligand>
</feature>
<evidence type="ECO:0000256" key="10">
    <source>
        <dbReference type="ARBA" id="ARBA00048970"/>
    </source>
</evidence>
<reference evidence="14 15" key="1">
    <citation type="submission" date="2017-06" db="EMBL/GenBank/DDBJ databases">
        <title>Sequencing and comparative analysis of myxobacterial genomes.</title>
        <authorList>
            <person name="Rupp O."/>
            <person name="Goesmann A."/>
            <person name="Sogaard-Andersen L."/>
        </authorList>
    </citation>
    <scope>NUCLEOTIDE SEQUENCE [LARGE SCALE GENOMIC DNA]</scope>
    <source>
        <strain evidence="14 15">DSM 52655</strain>
    </source>
</reference>